<evidence type="ECO:0000313" key="4">
    <source>
        <dbReference type="EMBL" id="OGY46047.1"/>
    </source>
</evidence>
<organism evidence="4 5">
    <name type="scientific">Candidatus Buchananbacteria bacterium RIFCSPHIGHO2_01_FULL_44_11</name>
    <dbReference type="NCBI Taxonomy" id="1797535"/>
    <lineage>
        <taxon>Bacteria</taxon>
        <taxon>Candidatus Buchananiibacteriota</taxon>
    </lineage>
</organism>
<dbReference type="EMBL" id="MHIE01000008">
    <property type="protein sequence ID" value="OGY46047.1"/>
    <property type="molecule type" value="Genomic_DNA"/>
</dbReference>
<dbReference type="SUPFAM" id="SSF53254">
    <property type="entry name" value="Phosphoglycerate mutase-like"/>
    <property type="match status" value="1"/>
</dbReference>
<dbReference type="InterPro" id="IPR029033">
    <property type="entry name" value="His_PPase_superfam"/>
</dbReference>
<feature type="binding site" evidence="3">
    <location>
        <begin position="80"/>
        <end position="83"/>
    </location>
    <ligand>
        <name>substrate</name>
    </ligand>
</feature>
<feature type="active site" description="Tele-phosphohistidine intermediate" evidence="2">
    <location>
        <position position="8"/>
    </location>
</feature>
<dbReference type="PIRSF" id="PIRSF000709">
    <property type="entry name" value="6PFK_2-Ptase"/>
    <property type="match status" value="1"/>
</dbReference>
<dbReference type="PANTHER" id="PTHR46517">
    <property type="entry name" value="FRUCTOSE-2,6-BISPHOSPHATASE TIGAR"/>
    <property type="match status" value="1"/>
</dbReference>
<evidence type="ECO:0000313" key="5">
    <source>
        <dbReference type="Proteomes" id="UP000178240"/>
    </source>
</evidence>
<evidence type="ECO:0000256" key="3">
    <source>
        <dbReference type="PIRSR" id="PIRSR613078-2"/>
    </source>
</evidence>
<evidence type="ECO:0000256" key="2">
    <source>
        <dbReference type="PIRSR" id="PIRSR613078-1"/>
    </source>
</evidence>
<dbReference type="GO" id="GO:0045820">
    <property type="term" value="P:negative regulation of glycolytic process"/>
    <property type="evidence" value="ECO:0007669"/>
    <property type="project" value="TreeGrafter"/>
</dbReference>
<dbReference type="Pfam" id="PF00300">
    <property type="entry name" value="His_Phos_1"/>
    <property type="match status" value="1"/>
</dbReference>
<proteinExistence type="predicted"/>
<dbReference type="PANTHER" id="PTHR46517:SF1">
    <property type="entry name" value="FRUCTOSE-2,6-BISPHOSPHATASE TIGAR"/>
    <property type="match status" value="1"/>
</dbReference>
<dbReference type="InterPro" id="IPR051695">
    <property type="entry name" value="Phosphoglycerate_Mutase"/>
</dbReference>
<feature type="active site" description="Proton donor/acceptor" evidence="2">
    <location>
        <position position="80"/>
    </location>
</feature>
<dbReference type="Proteomes" id="UP000178240">
    <property type="component" value="Unassembled WGS sequence"/>
</dbReference>
<sequence>MKIYFATHATSTDNENGLASGWSDPKLSALGQKQAKALASYFENIPLDLICVSDLKRAQQTVRLAFGAKFPVLFDSRLREINYGDYTGRPAAEVDSLRLEMIDKPFPGGESYQQAMTRLHQFYRELKEAHSEKTVLIIGHRATQYGLDTLVLGKDLVQVIRPLVWQPYWEYDF</sequence>
<dbReference type="GO" id="GO:0043456">
    <property type="term" value="P:regulation of pentose-phosphate shunt"/>
    <property type="evidence" value="ECO:0007669"/>
    <property type="project" value="TreeGrafter"/>
</dbReference>
<gene>
    <name evidence="4" type="ORF">A2744_03990</name>
</gene>
<dbReference type="STRING" id="1797535.A2744_03990"/>
<dbReference type="CDD" id="cd07067">
    <property type="entry name" value="HP_PGM_like"/>
    <property type="match status" value="1"/>
</dbReference>
<name>A0A1G1Y3B6_9BACT</name>
<dbReference type="SMART" id="SM00855">
    <property type="entry name" value="PGAM"/>
    <property type="match status" value="1"/>
</dbReference>
<reference evidence="4 5" key="1">
    <citation type="journal article" date="2016" name="Nat. Commun.">
        <title>Thousands of microbial genomes shed light on interconnected biogeochemical processes in an aquifer system.</title>
        <authorList>
            <person name="Anantharaman K."/>
            <person name="Brown C.T."/>
            <person name="Hug L.A."/>
            <person name="Sharon I."/>
            <person name="Castelle C.J."/>
            <person name="Probst A.J."/>
            <person name="Thomas B.C."/>
            <person name="Singh A."/>
            <person name="Wilkins M.J."/>
            <person name="Karaoz U."/>
            <person name="Brodie E.L."/>
            <person name="Williams K.H."/>
            <person name="Hubbard S.S."/>
            <person name="Banfield J.F."/>
        </authorList>
    </citation>
    <scope>NUCLEOTIDE SEQUENCE [LARGE SCALE GENOMIC DNA]</scope>
</reference>
<dbReference type="AlphaFoldDB" id="A0A1G1Y3B6"/>
<protein>
    <recommendedName>
        <fullName evidence="6">Phosphoglycerate mutase</fullName>
    </recommendedName>
</protein>
<comment type="caution">
    <text evidence="4">The sequence shown here is derived from an EMBL/GenBank/DDBJ whole genome shotgun (WGS) entry which is preliminary data.</text>
</comment>
<evidence type="ECO:0000256" key="1">
    <source>
        <dbReference type="ARBA" id="ARBA00022801"/>
    </source>
</evidence>
<feature type="binding site" evidence="3">
    <location>
        <position position="57"/>
    </location>
    <ligand>
        <name>substrate</name>
    </ligand>
</feature>
<dbReference type="GO" id="GO:0004331">
    <property type="term" value="F:fructose-2,6-bisphosphate 2-phosphatase activity"/>
    <property type="evidence" value="ECO:0007669"/>
    <property type="project" value="TreeGrafter"/>
</dbReference>
<evidence type="ECO:0008006" key="6">
    <source>
        <dbReference type="Google" id="ProtNLM"/>
    </source>
</evidence>
<dbReference type="InterPro" id="IPR013078">
    <property type="entry name" value="His_Pase_superF_clade-1"/>
</dbReference>
<dbReference type="GO" id="GO:0005829">
    <property type="term" value="C:cytosol"/>
    <property type="evidence" value="ECO:0007669"/>
    <property type="project" value="TreeGrafter"/>
</dbReference>
<keyword evidence="1" id="KW-0378">Hydrolase</keyword>
<accession>A0A1G1Y3B6</accession>
<dbReference type="Gene3D" id="3.40.50.1240">
    <property type="entry name" value="Phosphoglycerate mutase-like"/>
    <property type="match status" value="1"/>
</dbReference>